<keyword evidence="2" id="KW-0812">Transmembrane</keyword>
<keyword evidence="2" id="KW-1133">Transmembrane helix</keyword>
<evidence type="ECO:0000256" key="1">
    <source>
        <dbReference type="SAM" id="MobiDB-lite"/>
    </source>
</evidence>
<dbReference type="InterPro" id="IPR009936">
    <property type="entry name" value="DUF1468"/>
</dbReference>
<keyword evidence="2" id="KW-0472">Membrane</keyword>
<evidence type="ECO:0000313" key="4">
    <source>
        <dbReference type="EMBL" id="SDG87918.1"/>
    </source>
</evidence>
<accession>A0A1G7XUM6</accession>
<name>A0A1G7XUM6_9RHOO</name>
<feature type="transmembrane region" description="Helical" evidence="2">
    <location>
        <begin position="112"/>
        <end position="133"/>
    </location>
</feature>
<evidence type="ECO:0000313" key="5">
    <source>
        <dbReference type="Proteomes" id="UP000198607"/>
    </source>
</evidence>
<feature type="region of interest" description="Disordered" evidence="1">
    <location>
        <begin position="1"/>
        <end position="24"/>
    </location>
</feature>
<dbReference type="EMBL" id="FNCY01000002">
    <property type="protein sequence ID" value="SDG87918.1"/>
    <property type="molecule type" value="Genomic_DNA"/>
</dbReference>
<feature type="domain" description="DUF1468" evidence="3">
    <location>
        <begin position="84"/>
        <end position="218"/>
    </location>
</feature>
<protein>
    <submittedName>
        <fullName evidence="4">Tripartite tricarboxylate transporter TctB family protein</fullName>
    </submittedName>
</protein>
<sequence>MVVPCASGARPQTPHVSATRRAAGAAHDPYRNRLLDASVPAVHYGTARFVASDRAGSVIAARLCRRNREGERVSVKIKSQKDFWTGCLYLVFGAAAYWIARDYPVGTASRMGAGYFPSLLSGLLMLIGALSLLRSLTRRGAPLNGFAWRKAGIVFAATVAFAFLLERAGLLIALAVLILGSASASAKFRLEWRAILAAIGLIAFCALVFVKGLSLPMPLFGSWFES</sequence>
<dbReference type="STRING" id="83767.SAMN05660652_00804"/>
<gene>
    <name evidence="4" type="ORF">SAMN05660652_00804</name>
</gene>
<evidence type="ECO:0000259" key="3">
    <source>
        <dbReference type="Pfam" id="PF07331"/>
    </source>
</evidence>
<dbReference type="Pfam" id="PF07331">
    <property type="entry name" value="TctB"/>
    <property type="match status" value="1"/>
</dbReference>
<feature type="transmembrane region" description="Helical" evidence="2">
    <location>
        <begin position="83"/>
        <end position="100"/>
    </location>
</feature>
<reference evidence="4 5" key="1">
    <citation type="submission" date="2016-10" db="EMBL/GenBank/DDBJ databases">
        <authorList>
            <person name="de Groot N.N."/>
        </authorList>
    </citation>
    <scope>NUCLEOTIDE SEQUENCE [LARGE SCALE GENOMIC DNA]</scope>
    <source>
        <strain evidence="4 5">DSM 5885</strain>
    </source>
</reference>
<keyword evidence="5" id="KW-1185">Reference proteome</keyword>
<dbReference type="Proteomes" id="UP000198607">
    <property type="component" value="Unassembled WGS sequence"/>
</dbReference>
<organism evidence="4 5">
    <name type="scientific">Propionivibrio dicarboxylicus</name>
    <dbReference type="NCBI Taxonomy" id="83767"/>
    <lineage>
        <taxon>Bacteria</taxon>
        <taxon>Pseudomonadati</taxon>
        <taxon>Pseudomonadota</taxon>
        <taxon>Betaproteobacteria</taxon>
        <taxon>Rhodocyclales</taxon>
        <taxon>Rhodocyclaceae</taxon>
        <taxon>Propionivibrio</taxon>
    </lineage>
</organism>
<feature type="transmembrane region" description="Helical" evidence="2">
    <location>
        <begin position="192"/>
        <end position="210"/>
    </location>
</feature>
<feature type="transmembrane region" description="Helical" evidence="2">
    <location>
        <begin position="153"/>
        <end position="180"/>
    </location>
</feature>
<dbReference type="AlphaFoldDB" id="A0A1G7XUM6"/>
<evidence type="ECO:0000256" key="2">
    <source>
        <dbReference type="SAM" id="Phobius"/>
    </source>
</evidence>
<proteinExistence type="predicted"/>